<dbReference type="PANTHER" id="PTHR21198">
    <property type="entry name" value="GLUTAMATE RACEMASE"/>
    <property type="match status" value="1"/>
</dbReference>
<dbReference type="NCBIfam" id="TIGR00035">
    <property type="entry name" value="asp_race"/>
    <property type="match status" value="1"/>
</dbReference>
<dbReference type="PROSITE" id="PS00923">
    <property type="entry name" value="ASP_GLU_RACEMASE_1"/>
    <property type="match status" value="1"/>
</dbReference>
<dbReference type="Proteomes" id="UP000198412">
    <property type="component" value="Unassembled WGS sequence"/>
</dbReference>
<evidence type="ECO:0000313" key="3">
    <source>
        <dbReference type="EMBL" id="SNR70519.1"/>
    </source>
</evidence>
<keyword evidence="2" id="KW-0413">Isomerase</keyword>
<proteinExistence type="inferred from homology"/>
<organism evidence="3 4">
    <name type="scientific">Lutibacter flavus</name>
    <dbReference type="NCBI Taxonomy" id="691689"/>
    <lineage>
        <taxon>Bacteria</taxon>
        <taxon>Pseudomonadati</taxon>
        <taxon>Bacteroidota</taxon>
        <taxon>Flavobacteriia</taxon>
        <taxon>Flavobacteriales</taxon>
        <taxon>Flavobacteriaceae</taxon>
        <taxon>Lutibacter</taxon>
    </lineage>
</organism>
<dbReference type="EMBL" id="FZNX01000004">
    <property type="protein sequence ID" value="SNR70519.1"/>
    <property type="molecule type" value="Genomic_DNA"/>
</dbReference>
<gene>
    <name evidence="3" type="ORF">SAMN04488111_2586</name>
</gene>
<comment type="similarity">
    <text evidence="1">Belongs to the aspartate/glutamate racemases family.</text>
</comment>
<protein>
    <submittedName>
        <fullName evidence="3">Aspartate racemase</fullName>
    </submittedName>
</protein>
<dbReference type="GO" id="GO:0047661">
    <property type="term" value="F:amino-acid racemase activity"/>
    <property type="evidence" value="ECO:0007669"/>
    <property type="project" value="InterPro"/>
</dbReference>
<dbReference type="PANTHER" id="PTHR21198:SF7">
    <property type="entry name" value="ASPARTATE-GLUTAMATE RACEMASE FAMILY"/>
    <property type="match status" value="1"/>
</dbReference>
<dbReference type="InterPro" id="IPR015942">
    <property type="entry name" value="Asp/Glu/hydantoin_racemase"/>
</dbReference>
<dbReference type="AlphaFoldDB" id="A0A238YJD6"/>
<dbReference type="RefSeq" id="WP_089378853.1">
    <property type="nucleotide sequence ID" value="NZ_FZNX01000004.1"/>
</dbReference>
<dbReference type="Gene3D" id="3.40.50.1860">
    <property type="match status" value="2"/>
</dbReference>
<evidence type="ECO:0000256" key="1">
    <source>
        <dbReference type="ARBA" id="ARBA00007847"/>
    </source>
</evidence>
<evidence type="ECO:0000313" key="4">
    <source>
        <dbReference type="Proteomes" id="UP000198412"/>
    </source>
</evidence>
<dbReference type="InterPro" id="IPR018187">
    <property type="entry name" value="Asp/Glu_racemase_AS_1"/>
</dbReference>
<sequence>MKILGLIGGTSWVSTVDYYKLINQGINEQLGGNNFSECIIYSFNFQDIRNNLDKNDWNAILKMVVTACKKLEKSGAKGIVLCANTMHYIADKIQSEINIPIIHIATETAIEIKKSKLKKVALLGTRFTMEYDFFKSKLKEFGIEAIVPKNPEDINFMHSTILDELGKGIIKSKTKALYLSIIEELKHEGAEGVIAGCTEIPLIINQTDIDLPYFDTTLIHGKSAIEFALAE</sequence>
<name>A0A238YJD6_9FLAO</name>
<keyword evidence="4" id="KW-1185">Reference proteome</keyword>
<dbReference type="SUPFAM" id="SSF53681">
    <property type="entry name" value="Aspartate/glutamate racemase"/>
    <property type="match status" value="2"/>
</dbReference>
<dbReference type="Pfam" id="PF01177">
    <property type="entry name" value="Asp_Glu_race"/>
    <property type="match status" value="1"/>
</dbReference>
<accession>A0A238YJD6</accession>
<dbReference type="OrthoDB" id="9803739at2"/>
<dbReference type="InterPro" id="IPR001920">
    <property type="entry name" value="Asp/Glu_race"/>
</dbReference>
<evidence type="ECO:0000256" key="2">
    <source>
        <dbReference type="ARBA" id="ARBA00023235"/>
    </source>
</evidence>
<dbReference type="InterPro" id="IPR004380">
    <property type="entry name" value="Asp_race"/>
</dbReference>
<reference evidence="4" key="1">
    <citation type="submission" date="2017-06" db="EMBL/GenBank/DDBJ databases">
        <authorList>
            <person name="Varghese N."/>
            <person name="Submissions S."/>
        </authorList>
    </citation>
    <scope>NUCLEOTIDE SEQUENCE [LARGE SCALE GENOMIC DNA]</scope>
    <source>
        <strain evidence="4">DSM 27993</strain>
    </source>
</reference>